<keyword evidence="4 6" id="KW-0862">Zinc</keyword>
<evidence type="ECO:0000256" key="5">
    <source>
        <dbReference type="ARBA" id="ARBA00023049"/>
    </source>
</evidence>
<keyword evidence="1 6" id="KW-0645">Protease</keyword>
<organism evidence="8 9">
    <name type="scientific">Cryomorpha ignava</name>
    <dbReference type="NCBI Taxonomy" id="101383"/>
    <lineage>
        <taxon>Bacteria</taxon>
        <taxon>Pseudomonadati</taxon>
        <taxon>Bacteroidota</taxon>
        <taxon>Flavobacteriia</taxon>
        <taxon>Flavobacteriales</taxon>
        <taxon>Cryomorphaceae</taxon>
        <taxon>Cryomorpha</taxon>
    </lineage>
</organism>
<dbReference type="EMBL" id="JAAGVY010000024">
    <property type="protein sequence ID" value="NEN24369.1"/>
    <property type="molecule type" value="Genomic_DNA"/>
</dbReference>
<name>A0A7K3WRR2_9FLAO</name>
<evidence type="ECO:0000259" key="7">
    <source>
        <dbReference type="Pfam" id="PF01435"/>
    </source>
</evidence>
<dbReference type="GO" id="GO:0051603">
    <property type="term" value="P:proteolysis involved in protein catabolic process"/>
    <property type="evidence" value="ECO:0007669"/>
    <property type="project" value="TreeGrafter"/>
</dbReference>
<evidence type="ECO:0000256" key="6">
    <source>
        <dbReference type="RuleBase" id="RU003983"/>
    </source>
</evidence>
<reference evidence="8 9" key="1">
    <citation type="submission" date="2020-02" db="EMBL/GenBank/DDBJ databases">
        <title>Out from the shadows clarifying the taxonomy of the family Cryomorphaceae and related taxa by utilizing the GTDB taxonomic framework.</title>
        <authorList>
            <person name="Bowman J.P."/>
        </authorList>
    </citation>
    <scope>NUCLEOTIDE SEQUENCE [LARGE SCALE GENOMIC DNA]</scope>
    <source>
        <strain evidence="8 9">QSSC 1-22</strain>
    </source>
</reference>
<feature type="domain" description="Peptidase M48" evidence="7">
    <location>
        <begin position="64"/>
        <end position="242"/>
    </location>
</feature>
<keyword evidence="2" id="KW-0479">Metal-binding</keyword>
<gene>
    <name evidence="8" type="ORF">G3O08_12720</name>
</gene>
<evidence type="ECO:0000256" key="4">
    <source>
        <dbReference type="ARBA" id="ARBA00022833"/>
    </source>
</evidence>
<dbReference type="GO" id="GO:0046872">
    <property type="term" value="F:metal ion binding"/>
    <property type="evidence" value="ECO:0007669"/>
    <property type="project" value="UniProtKB-KW"/>
</dbReference>
<keyword evidence="3 6" id="KW-0378">Hydrolase</keyword>
<dbReference type="AlphaFoldDB" id="A0A7K3WRR2"/>
<accession>A0A7K3WRR2</accession>
<keyword evidence="9" id="KW-1185">Reference proteome</keyword>
<dbReference type="Pfam" id="PF01435">
    <property type="entry name" value="Peptidase_M48"/>
    <property type="match status" value="1"/>
</dbReference>
<sequence length="267" mass="29436">MKRISLIVLLALGLGFWSCDKNDNFIPFFSVEDDKALGLQVSQEIANDPSFTLLSNAEYPEAYEYLNNMVSNILNSGEVAYKDNFVWQVTIVQDDSTLNAFATPGGYIYVYTGLIKYLESADALAGVMGHEIAHADLRHTSRNLQKQYGVSILLSILLGDNAGQLEQIAGQLAGTVAGLAFSREFETEADLKSVEYLAQTEYACDGAKIFFQRLEEMGQSGGTPEFLSTHPNPDNRIENITEKAEEEDCDTTLIPESGYEAFQANLP</sequence>
<evidence type="ECO:0000313" key="8">
    <source>
        <dbReference type="EMBL" id="NEN24369.1"/>
    </source>
</evidence>
<dbReference type="PANTHER" id="PTHR22726:SF1">
    <property type="entry name" value="METALLOENDOPEPTIDASE OMA1, MITOCHONDRIAL"/>
    <property type="match status" value="1"/>
</dbReference>
<comment type="similarity">
    <text evidence="6">Belongs to the peptidase M48 family.</text>
</comment>
<evidence type="ECO:0000256" key="1">
    <source>
        <dbReference type="ARBA" id="ARBA00022670"/>
    </source>
</evidence>
<evidence type="ECO:0000256" key="2">
    <source>
        <dbReference type="ARBA" id="ARBA00022723"/>
    </source>
</evidence>
<protein>
    <submittedName>
        <fullName evidence="8">M48 family metalloprotease</fullName>
    </submittedName>
</protein>
<dbReference type="Proteomes" id="UP000486602">
    <property type="component" value="Unassembled WGS sequence"/>
</dbReference>
<dbReference type="GO" id="GO:0004222">
    <property type="term" value="F:metalloendopeptidase activity"/>
    <property type="evidence" value="ECO:0007669"/>
    <property type="project" value="InterPro"/>
</dbReference>
<dbReference type="InterPro" id="IPR001915">
    <property type="entry name" value="Peptidase_M48"/>
</dbReference>
<dbReference type="RefSeq" id="WP_163285761.1">
    <property type="nucleotide sequence ID" value="NZ_JAAGVY010000024.1"/>
</dbReference>
<dbReference type="Gene3D" id="3.30.2010.10">
    <property type="entry name" value="Metalloproteases ('zincins'), catalytic domain"/>
    <property type="match status" value="1"/>
</dbReference>
<dbReference type="InterPro" id="IPR051156">
    <property type="entry name" value="Mito/Outer_Membr_Metalloprot"/>
</dbReference>
<dbReference type="GO" id="GO:0016020">
    <property type="term" value="C:membrane"/>
    <property type="evidence" value="ECO:0007669"/>
    <property type="project" value="TreeGrafter"/>
</dbReference>
<comment type="caution">
    <text evidence="8">The sequence shown here is derived from an EMBL/GenBank/DDBJ whole genome shotgun (WGS) entry which is preliminary data.</text>
</comment>
<proteinExistence type="inferred from homology"/>
<evidence type="ECO:0000256" key="3">
    <source>
        <dbReference type="ARBA" id="ARBA00022801"/>
    </source>
</evidence>
<dbReference type="PANTHER" id="PTHR22726">
    <property type="entry name" value="METALLOENDOPEPTIDASE OMA1"/>
    <property type="match status" value="1"/>
</dbReference>
<comment type="cofactor">
    <cofactor evidence="6">
        <name>Zn(2+)</name>
        <dbReference type="ChEBI" id="CHEBI:29105"/>
    </cofactor>
    <text evidence="6">Binds 1 zinc ion per subunit.</text>
</comment>
<keyword evidence="5 6" id="KW-0482">Metalloprotease</keyword>
<evidence type="ECO:0000313" key="9">
    <source>
        <dbReference type="Proteomes" id="UP000486602"/>
    </source>
</evidence>